<accession>A0ABY7DVG6</accession>
<protein>
    <submittedName>
        <fullName evidence="9">ARSB-like protein</fullName>
    </submittedName>
</protein>
<evidence type="ECO:0000313" key="10">
    <source>
        <dbReference type="Proteomes" id="UP001164746"/>
    </source>
</evidence>
<sequence length="680" mass="75869">MLTIIWKMFGDKSLLLIVIVSLTRVSNGKSERPHVIIIVADDLGWNDVSFHGSNQIPTPNIDKLAHAGIILNNYYVSPICTPTRGALMTGKYPIHTGLQSGVILGSMPYGLPLKEKILPQWLADLGYRTHIVGKWHLGMLAEEYLPTRRGFESHYGYLQGAEGYYDHTYEFVGPPNSTQWGLDWRRNDEVVWTDREQYSTSLFTREAVNLINAHNDSEPLFLYVAHQAVHCGNPDDPLEAPQSYVNRFPHIHNYHRKLFAGMVSTLDDSVGEIVRNLEDRGMLDNSVILFTTDNGGPANGFNDNAANNFPLRGVKATLWEGGMRGTGFIHSPLLKQSGYVSTHMIHVTDWLPTLYSAAGGKHRNLKHLDGYNMWHVLSKNSKSPRNEILHNIDPLNKKSSIRVGDLKLLVGNVNMQWDGWYPPWQNAGDQTINIDGRAVPLVEGSKHDKVLDTYKWKNSYWNSSSIDCGNKPFNASTNCNPSVLPCLFNIAEDPCEYNNLADSNKDLVIKMLEKLSRYSHSMIPPGNKPIDPAGDPKLHNQTWRLSELFSNQRSIHRSDSQCSAPICDIYPEVTANALLPSVIYPHSDCQCSAPICELSPEVTVNALLPSVIYSQSDCQCSAAICNLSPVATVNALLPSVIYPHSDCQCSAPIWDLSPEVAVRALLSSVIYPQRINCFIV</sequence>
<gene>
    <name evidence="9" type="ORF">MAR_025012</name>
</gene>
<evidence type="ECO:0000256" key="7">
    <source>
        <dbReference type="SAM" id="SignalP"/>
    </source>
</evidence>
<name>A0ABY7DVG6_MYAAR</name>
<feature type="domain" description="Sulfatase N-terminal" evidence="8">
    <location>
        <begin position="33"/>
        <end position="359"/>
    </location>
</feature>
<reference evidence="9" key="1">
    <citation type="submission" date="2022-11" db="EMBL/GenBank/DDBJ databases">
        <title>Centuries of genome instability and evolution in soft-shell clam transmissible cancer (bioRxiv).</title>
        <authorList>
            <person name="Hart S.F.M."/>
            <person name="Yonemitsu M.A."/>
            <person name="Giersch R.M."/>
            <person name="Beal B.F."/>
            <person name="Arriagada G."/>
            <person name="Davis B.W."/>
            <person name="Ostrander E.A."/>
            <person name="Goff S.P."/>
            <person name="Metzger M.J."/>
        </authorList>
    </citation>
    <scope>NUCLEOTIDE SEQUENCE</scope>
    <source>
        <strain evidence="9">MELC-2E11</strain>
        <tissue evidence="9">Siphon/mantle</tissue>
    </source>
</reference>
<feature type="signal peptide" evidence="7">
    <location>
        <begin position="1"/>
        <end position="28"/>
    </location>
</feature>
<dbReference type="Gene3D" id="3.30.1120.10">
    <property type="match status" value="1"/>
</dbReference>
<evidence type="ECO:0000256" key="2">
    <source>
        <dbReference type="ARBA" id="ARBA00008779"/>
    </source>
</evidence>
<dbReference type="PROSITE" id="PS00523">
    <property type="entry name" value="SULFATASE_1"/>
    <property type="match status" value="1"/>
</dbReference>
<evidence type="ECO:0000256" key="3">
    <source>
        <dbReference type="ARBA" id="ARBA00022723"/>
    </source>
</evidence>
<keyword evidence="7" id="KW-0732">Signal</keyword>
<evidence type="ECO:0000259" key="8">
    <source>
        <dbReference type="Pfam" id="PF00884"/>
    </source>
</evidence>
<dbReference type="CDD" id="cd16029">
    <property type="entry name" value="4-S"/>
    <property type="match status" value="1"/>
</dbReference>
<dbReference type="Gene3D" id="3.40.720.10">
    <property type="entry name" value="Alkaline Phosphatase, subunit A"/>
    <property type="match status" value="1"/>
</dbReference>
<feature type="chain" id="PRO_5046133331" evidence="7">
    <location>
        <begin position="29"/>
        <end position="680"/>
    </location>
</feature>
<keyword evidence="5" id="KW-0106">Calcium</keyword>
<evidence type="ECO:0000256" key="4">
    <source>
        <dbReference type="ARBA" id="ARBA00022801"/>
    </source>
</evidence>
<dbReference type="EMBL" id="CP111014">
    <property type="protein sequence ID" value="WAR00640.1"/>
    <property type="molecule type" value="Genomic_DNA"/>
</dbReference>
<keyword evidence="10" id="KW-1185">Reference proteome</keyword>
<evidence type="ECO:0000313" key="9">
    <source>
        <dbReference type="EMBL" id="WAR00640.1"/>
    </source>
</evidence>
<dbReference type="SUPFAM" id="SSF53649">
    <property type="entry name" value="Alkaline phosphatase-like"/>
    <property type="match status" value="1"/>
</dbReference>
<dbReference type="Pfam" id="PF00884">
    <property type="entry name" value="Sulfatase"/>
    <property type="match status" value="1"/>
</dbReference>
<dbReference type="InterPro" id="IPR017850">
    <property type="entry name" value="Alkaline_phosphatase_core_sf"/>
</dbReference>
<keyword evidence="4" id="KW-0378">Hydrolase</keyword>
<proteinExistence type="inferred from homology"/>
<comment type="cofactor">
    <cofactor evidence="1">
        <name>Ca(2+)</name>
        <dbReference type="ChEBI" id="CHEBI:29108"/>
    </cofactor>
</comment>
<evidence type="ECO:0000256" key="6">
    <source>
        <dbReference type="ARBA" id="ARBA00023180"/>
    </source>
</evidence>
<dbReference type="InterPro" id="IPR000917">
    <property type="entry name" value="Sulfatase_N"/>
</dbReference>
<keyword evidence="6" id="KW-0325">Glycoprotein</keyword>
<keyword evidence="3" id="KW-0479">Metal-binding</keyword>
<dbReference type="PANTHER" id="PTHR10342:SF273">
    <property type="entry name" value="RE14504P"/>
    <property type="match status" value="1"/>
</dbReference>
<comment type="similarity">
    <text evidence="2">Belongs to the sulfatase family.</text>
</comment>
<dbReference type="PROSITE" id="PS00149">
    <property type="entry name" value="SULFATASE_2"/>
    <property type="match status" value="1"/>
</dbReference>
<dbReference type="InterPro" id="IPR047115">
    <property type="entry name" value="ARSB"/>
</dbReference>
<dbReference type="PANTHER" id="PTHR10342">
    <property type="entry name" value="ARYLSULFATASE"/>
    <property type="match status" value="1"/>
</dbReference>
<evidence type="ECO:0000256" key="1">
    <source>
        <dbReference type="ARBA" id="ARBA00001913"/>
    </source>
</evidence>
<dbReference type="Proteomes" id="UP001164746">
    <property type="component" value="Chromosome 3"/>
</dbReference>
<evidence type="ECO:0000256" key="5">
    <source>
        <dbReference type="ARBA" id="ARBA00022837"/>
    </source>
</evidence>
<organism evidence="9 10">
    <name type="scientific">Mya arenaria</name>
    <name type="common">Soft-shell clam</name>
    <dbReference type="NCBI Taxonomy" id="6604"/>
    <lineage>
        <taxon>Eukaryota</taxon>
        <taxon>Metazoa</taxon>
        <taxon>Spiralia</taxon>
        <taxon>Lophotrochozoa</taxon>
        <taxon>Mollusca</taxon>
        <taxon>Bivalvia</taxon>
        <taxon>Autobranchia</taxon>
        <taxon>Heteroconchia</taxon>
        <taxon>Euheterodonta</taxon>
        <taxon>Imparidentia</taxon>
        <taxon>Neoheterodontei</taxon>
        <taxon>Myida</taxon>
        <taxon>Myoidea</taxon>
        <taxon>Myidae</taxon>
        <taxon>Mya</taxon>
    </lineage>
</organism>
<dbReference type="InterPro" id="IPR024607">
    <property type="entry name" value="Sulfatase_CS"/>
</dbReference>